<sequence>MNKTVSLPALAQLSIAYRPSNDLTPDPRNARTHSKRQIEQLKASINEFGFTNPILIDPEGNIIAGHGRLMAAKASGLAQVPTITLSGLSDAQKRALRLADNKIALNAGWDIEILQTELGELAAIDLDFDVTMTGFSTGEIDVILAKPADPDDDVVPSVPATPTTKPGDIWILGEHRVGCGDSRDAAFLQRIVGESLRIDAAFLDPPYNVKIAGNANPAGRHGEFAMASGEMSEGEFRAFLRETLGAAANVSRDGAVHFVCMDWRHMDDVFAVGQAVYGDLLNLCIWNKSNAGMGSFYRSKHELVFVYRVGAAGHLNMVELGKHGRNRTNVWDYASANSMRGSRREDLTLHPTVKPVGLVADAIKDVTKHGDLVLDLFLGSGTTLLAAERTGRRFRGVEIDPKYVDVALERWSAQTGLEPRLEGAVS</sequence>
<dbReference type="InterPro" id="IPR002941">
    <property type="entry name" value="DNA_methylase_N4/N6"/>
</dbReference>
<dbReference type="GO" id="GO:0007059">
    <property type="term" value="P:chromosome segregation"/>
    <property type="evidence" value="ECO:0007669"/>
    <property type="project" value="TreeGrafter"/>
</dbReference>
<accession>A0A2U8PPF6</accession>
<reference evidence="7 8" key="1">
    <citation type="journal article" date="2017" name="Syst. Appl. Microbiol.">
        <title>Soybeans inoculated with root zone soils of Canadian native legumes harbour diverse and novel Bradyrhizobium spp. that possess agricultural potential.</title>
        <authorList>
            <person name="Bromfield E.S.P."/>
            <person name="Cloutier S."/>
            <person name="Tambong J.T."/>
            <person name="Tran Thi T.V."/>
        </authorList>
    </citation>
    <scope>NUCLEOTIDE SEQUENCE [LARGE SCALE GENOMIC DNA]</scope>
    <source>
        <strain evidence="7 8">39S1MB</strain>
    </source>
</reference>
<evidence type="ECO:0000256" key="1">
    <source>
        <dbReference type="ARBA" id="ARBA00006594"/>
    </source>
</evidence>
<evidence type="ECO:0000256" key="5">
    <source>
        <dbReference type="RuleBase" id="RU362026"/>
    </source>
</evidence>
<reference evidence="7 8" key="2">
    <citation type="journal article" date="2019" name="Int. J. Syst. Evol. Microbiol.">
        <title>Description and complete genome sequence of Bradyrhizobium amphicarpaeae sp. nov., harbouring photosystem and nitrogen-fixation genes.</title>
        <authorList>
            <person name="Bromfield E.S.P."/>
            <person name="Cloutier S."/>
            <person name="Nguyen H.D.T."/>
        </authorList>
    </citation>
    <scope>NUCLEOTIDE SEQUENCE [LARGE SCALE GENOMIC DNA]</scope>
    <source>
        <strain evidence="7 8">39S1MB</strain>
    </source>
</reference>
<dbReference type="PRINTS" id="PR00508">
    <property type="entry name" value="S21N4MTFRASE"/>
</dbReference>
<dbReference type="GO" id="GO:0009007">
    <property type="term" value="F:site-specific DNA-methyltransferase (adenine-specific) activity"/>
    <property type="evidence" value="ECO:0007669"/>
    <property type="project" value="UniProtKB-EC"/>
</dbReference>
<dbReference type="REBASE" id="252679">
    <property type="entry name" value="M.Bsp39S1ORF6270P"/>
</dbReference>
<dbReference type="GO" id="GO:0003677">
    <property type="term" value="F:DNA binding"/>
    <property type="evidence" value="ECO:0007669"/>
    <property type="project" value="InterPro"/>
</dbReference>
<keyword evidence="8" id="KW-1185">Reference proteome</keyword>
<dbReference type="PROSITE" id="PS00092">
    <property type="entry name" value="N6_MTASE"/>
    <property type="match status" value="1"/>
</dbReference>
<dbReference type="SUPFAM" id="SSF53335">
    <property type="entry name" value="S-adenosyl-L-methionine-dependent methyltransferases"/>
    <property type="match status" value="1"/>
</dbReference>
<dbReference type="PIRSF" id="PIRSF036758">
    <property type="entry name" value="Aden_M_ParB"/>
    <property type="match status" value="1"/>
</dbReference>
<dbReference type="EMBL" id="CP029426">
    <property type="protein sequence ID" value="AWL99668.1"/>
    <property type="molecule type" value="Genomic_DNA"/>
</dbReference>
<dbReference type="Proteomes" id="UP000215884">
    <property type="component" value="Chromosome"/>
</dbReference>
<dbReference type="InterPro" id="IPR003115">
    <property type="entry name" value="ParB_N"/>
</dbReference>
<dbReference type="InterPro" id="IPR050336">
    <property type="entry name" value="Chromosome_partition/occlusion"/>
</dbReference>
<feature type="domain" description="ParB-like N-terminal" evidence="6">
    <location>
        <begin position="16"/>
        <end position="102"/>
    </location>
</feature>
<dbReference type="GO" id="GO:0045881">
    <property type="term" value="P:positive regulation of sporulation resulting in formation of a cellular spore"/>
    <property type="evidence" value="ECO:0007669"/>
    <property type="project" value="TreeGrafter"/>
</dbReference>
<dbReference type="Pfam" id="PF01555">
    <property type="entry name" value="N6_N4_Mtase"/>
    <property type="match status" value="1"/>
</dbReference>
<dbReference type="OrthoDB" id="7806498at2"/>
<evidence type="ECO:0000313" key="7">
    <source>
        <dbReference type="EMBL" id="AWL99668.1"/>
    </source>
</evidence>
<keyword evidence="2 7" id="KW-0489">Methyltransferase</keyword>
<proteinExistence type="inferred from homology"/>
<evidence type="ECO:0000259" key="6">
    <source>
        <dbReference type="SMART" id="SM00470"/>
    </source>
</evidence>
<dbReference type="Gene3D" id="3.40.50.150">
    <property type="entry name" value="Vaccinia Virus protein VP39"/>
    <property type="match status" value="1"/>
</dbReference>
<comment type="catalytic activity">
    <reaction evidence="4">
        <text>a 2'-deoxyadenosine in DNA + S-adenosyl-L-methionine = an N(6)-methyl-2'-deoxyadenosine in DNA + S-adenosyl-L-homocysteine + H(+)</text>
        <dbReference type="Rhea" id="RHEA:15197"/>
        <dbReference type="Rhea" id="RHEA-COMP:12418"/>
        <dbReference type="Rhea" id="RHEA-COMP:12419"/>
        <dbReference type="ChEBI" id="CHEBI:15378"/>
        <dbReference type="ChEBI" id="CHEBI:57856"/>
        <dbReference type="ChEBI" id="CHEBI:59789"/>
        <dbReference type="ChEBI" id="CHEBI:90615"/>
        <dbReference type="ChEBI" id="CHEBI:90616"/>
        <dbReference type="EC" id="2.1.1.72"/>
    </reaction>
</comment>
<protein>
    <recommendedName>
        <fullName evidence="5">Methyltransferase</fullName>
        <ecNumber evidence="5">2.1.1.-</ecNumber>
    </recommendedName>
</protein>
<gene>
    <name evidence="7" type="ORF">CIT40_06270</name>
</gene>
<dbReference type="InterPro" id="IPR036086">
    <property type="entry name" value="ParB/Sulfiredoxin_sf"/>
</dbReference>
<dbReference type="InterPro" id="IPR029063">
    <property type="entry name" value="SAM-dependent_MTases_sf"/>
</dbReference>
<dbReference type="CDD" id="cd16403">
    <property type="entry name" value="ParB_N_like_MT"/>
    <property type="match status" value="1"/>
</dbReference>
<dbReference type="RefSeq" id="WP_094892791.1">
    <property type="nucleotide sequence ID" value="NZ_CP029426.2"/>
</dbReference>
<dbReference type="GO" id="GO:0005694">
    <property type="term" value="C:chromosome"/>
    <property type="evidence" value="ECO:0007669"/>
    <property type="project" value="TreeGrafter"/>
</dbReference>
<name>A0A2U8PPF6_9BRAD</name>
<dbReference type="AlphaFoldDB" id="A0A2U8PPF6"/>
<dbReference type="InterPro" id="IPR002052">
    <property type="entry name" value="DNA_methylase_N6_adenine_CS"/>
</dbReference>
<evidence type="ECO:0000256" key="2">
    <source>
        <dbReference type="ARBA" id="ARBA00022603"/>
    </source>
</evidence>
<dbReference type="Gene3D" id="3.90.1530.10">
    <property type="entry name" value="Conserved hypothetical protein from pyrococcus furiosus pfu- 392566-001, ParB domain"/>
    <property type="match status" value="1"/>
</dbReference>
<dbReference type="EC" id="2.1.1.-" evidence="5"/>
<dbReference type="SMART" id="SM00470">
    <property type="entry name" value="ParB"/>
    <property type="match status" value="1"/>
</dbReference>
<organism evidence="7 8">
    <name type="scientific">Bradyrhizobium amphicarpaeae</name>
    <dbReference type="NCBI Taxonomy" id="1404768"/>
    <lineage>
        <taxon>Bacteria</taxon>
        <taxon>Pseudomonadati</taxon>
        <taxon>Pseudomonadota</taxon>
        <taxon>Alphaproteobacteria</taxon>
        <taxon>Hyphomicrobiales</taxon>
        <taxon>Nitrobacteraceae</taxon>
        <taxon>Bradyrhizobium</taxon>
    </lineage>
</organism>
<keyword evidence="3" id="KW-0808">Transferase</keyword>
<evidence type="ECO:0000256" key="4">
    <source>
        <dbReference type="ARBA" id="ARBA00047942"/>
    </source>
</evidence>
<dbReference type="GO" id="GO:0032259">
    <property type="term" value="P:methylation"/>
    <property type="evidence" value="ECO:0007669"/>
    <property type="project" value="UniProtKB-KW"/>
</dbReference>
<dbReference type="InterPro" id="IPR001091">
    <property type="entry name" value="RM_Methyltransferase"/>
</dbReference>
<evidence type="ECO:0000256" key="3">
    <source>
        <dbReference type="ARBA" id="ARBA00022679"/>
    </source>
</evidence>
<dbReference type="GO" id="GO:0008170">
    <property type="term" value="F:N-methyltransferase activity"/>
    <property type="evidence" value="ECO:0007669"/>
    <property type="project" value="InterPro"/>
</dbReference>
<dbReference type="KEGG" id="brq:CIT40_06270"/>
<evidence type="ECO:0000313" key="8">
    <source>
        <dbReference type="Proteomes" id="UP000215884"/>
    </source>
</evidence>
<dbReference type="PANTHER" id="PTHR33375">
    <property type="entry name" value="CHROMOSOME-PARTITIONING PROTEIN PARB-RELATED"/>
    <property type="match status" value="1"/>
</dbReference>
<dbReference type="SUPFAM" id="SSF110849">
    <property type="entry name" value="ParB/Sulfiredoxin"/>
    <property type="match status" value="1"/>
</dbReference>
<dbReference type="InterPro" id="IPR015840">
    <property type="entry name" value="DNA_MeTrfase_ParB"/>
</dbReference>
<dbReference type="Pfam" id="PF02195">
    <property type="entry name" value="ParB_N"/>
    <property type="match status" value="1"/>
</dbReference>
<comment type="similarity">
    <text evidence="1 5">Belongs to the N(4)/N(6)-methyltransferase family.</text>
</comment>
<dbReference type="PANTHER" id="PTHR33375:SF1">
    <property type="entry name" value="CHROMOSOME-PARTITIONING PROTEIN PARB-RELATED"/>
    <property type="match status" value="1"/>
</dbReference>